<dbReference type="InterPro" id="IPR009006">
    <property type="entry name" value="Ala_racemase/Decarboxylase_C"/>
</dbReference>
<dbReference type="InterPro" id="IPR029066">
    <property type="entry name" value="PLP-binding_barrel"/>
</dbReference>
<evidence type="ECO:0000256" key="6">
    <source>
        <dbReference type="PIRSR" id="PIRSR600821-50"/>
    </source>
</evidence>
<dbReference type="FunFam" id="3.20.20.10:FF:000002">
    <property type="entry name" value="Alanine racemase"/>
    <property type="match status" value="1"/>
</dbReference>
<dbReference type="STRING" id="517418.Ctha_1773"/>
<dbReference type="PRINTS" id="PR00992">
    <property type="entry name" value="ALARACEMASE"/>
</dbReference>
<dbReference type="Gene3D" id="3.20.20.10">
    <property type="entry name" value="Alanine racemase"/>
    <property type="match status" value="1"/>
</dbReference>
<evidence type="ECO:0000256" key="1">
    <source>
        <dbReference type="ARBA" id="ARBA00000316"/>
    </source>
</evidence>
<dbReference type="HAMAP" id="MF_01201">
    <property type="entry name" value="Ala_racemase"/>
    <property type="match status" value="1"/>
</dbReference>
<dbReference type="InterPro" id="IPR011079">
    <property type="entry name" value="Ala_racemase_C"/>
</dbReference>
<protein>
    <recommendedName>
        <fullName evidence="5">Alanine racemase</fullName>
        <ecNumber evidence="5">5.1.1.1</ecNumber>
    </recommendedName>
</protein>
<feature type="active site" description="Proton acceptor; specific for L-alanine" evidence="5">
    <location>
        <position position="282"/>
    </location>
</feature>
<dbReference type="SUPFAM" id="SSF51419">
    <property type="entry name" value="PLP-binding barrel"/>
    <property type="match status" value="1"/>
</dbReference>
<reference evidence="9 10" key="1">
    <citation type="submission" date="2008-06" db="EMBL/GenBank/DDBJ databases">
        <title>Complete sequence of Chloroherpeton thalassium ATCC 35110.</title>
        <authorList>
            <consortium name="US DOE Joint Genome Institute"/>
            <person name="Lucas S."/>
            <person name="Copeland A."/>
            <person name="Lapidus A."/>
            <person name="Glavina del Rio T."/>
            <person name="Dalin E."/>
            <person name="Tice H."/>
            <person name="Bruce D."/>
            <person name="Goodwin L."/>
            <person name="Pitluck S."/>
            <person name="Schmutz J."/>
            <person name="Larimer F."/>
            <person name="Land M."/>
            <person name="Hauser L."/>
            <person name="Kyrpides N."/>
            <person name="Mikhailova N."/>
            <person name="Liu Z."/>
            <person name="Li T."/>
            <person name="Zhao F."/>
            <person name="Overmann J."/>
            <person name="Bryant D.A."/>
            <person name="Richardson P."/>
        </authorList>
    </citation>
    <scope>NUCLEOTIDE SEQUENCE [LARGE SCALE GENOMIC DNA]</scope>
    <source>
        <strain evidence="10">ATCC 35110 / GB-78</strain>
    </source>
</reference>
<feature type="active site" description="Proton acceptor; specific for D-alanine" evidence="5">
    <location>
        <position position="50"/>
    </location>
</feature>
<feature type="binding site" evidence="5 7">
    <location>
        <position position="330"/>
    </location>
    <ligand>
        <name>substrate</name>
    </ligand>
</feature>
<accession>B3QTN2</accession>
<feature type="binding site" evidence="5 7">
    <location>
        <position position="154"/>
    </location>
    <ligand>
        <name>substrate</name>
    </ligand>
</feature>
<dbReference type="OrthoDB" id="9801978at2"/>
<dbReference type="InterPro" id="IPR001608">
    <property type="entry name" value="Ala_racemase_N"/>
</dbReference>
<sequence>MILDASEKKTPVYPPVNLSEALISLGNLRHNARQIKAQIGQSRRLMAIVKANAYGHNAGKVAPALVQEGVSDFGVANINEAIHLRKALQAAQAREDSQILAFASPLECQMPFYLQHEIDLTVTNFETAKLAEAVSKNHGKNLTVHLKIDTGMGRLGIQPREGFALARYVEASPYLNLKGIYTHFSDSGEDLAFTRNQLEIYKKLVSEFEHEAKRTVLKHAANSGAIISDNDTYLDMVRPGILLYGYTPAKSLTTALDLRRVMQFQAHVLFTKWVEKGATVSYGRRWIATRRTRVATVSVGYADGYHRALSNKAKVCINGNLYEQIGSVTMDQIMVSLGEDSSVQVGDPVVLFGWDGLGANDLAEQIGTIGYELLCAVSPRVKRVFID</sequence>
<dbReference type="GO" id="GO:0030170">
    <property type="term" value="F:pyridoxal phosphate binding"/>
    <property type="evidence" value="ECO:0007669"/>
    <property type="project" value="UniProtKB-UniRule"/>
</dbReference>
<dbReference type="EC" id="5.1.1.1" evidence="5"/>
<comment type="pathway">
    <text evidence="5">Amino-acid biosynthesis; D-alanine biosynthesis; D-alanine from L-alanine: step 1/1.</text>
</comment>
<dbReference type="Pfam" id="PF00842">
    <property type="entry name" value="Ala_racemase_C"/>
    <property type="match status" value="1"/>
</dbReference>
<dbReference type="HOGENOM" id="CLU_028393_2_2_10"/>
<feature type="modified residue" description="N6-(pyridoxal phosphate)lysine" evidence="5 6">
    <location>
        <position position="50"/>
    </location>
</feature>
<dbReference type="UniPathway" id="UPA00042">
    <property type="reaction ID" value="UER00497"/>
</dbReference>
<gene>
    <name evidence="9" type="ordered locus">Ctha_1773</name>
</gene>
<dbReference type="SUPFAM" id="SSF50621">
    <property type="entry name" value="Alanine racemase C-terminal domain-like"/>
    <property type="match status" value="1"/>
</dbReference>
<dbReference type="NCBIfam" id="TIGR00492">
    <property type="entry name" value="alr"/>
    <property type="match status" value="1"/>
</dbReference>
<dbReference type="Gene3D" id="2.40.37.10">
    <property type="entry name" value="Lyase, Ornithine Decarboxylase, Chain A, domain 1"/>
    <property type="match status" value="1"/>
</dbReference>
<name>B3QTN2_CHLT3</name>
<evidence type="ECO:0000256" key="7">
    <source>
        <dbReference type="PIRSR" id="PIRSR600821-52"/>
    </source>
</evidence>
<dbReference type="EMBL" id="CP001100">
    <property type="protein sequence ID" value="ACF14230.1"/>
    <property type="molecule type" value="Genomic_DNA"/>
</dbReference>
<feature type="domain" description="Alanine racemase C-terminal" evidence="8">
    <location>
        <begin position="261"/>
        <end position="386"/>
    </location>
</feature>
<organism evidence="9 10">
    <name type="scientific">Chloroherpeton thalassium (strain ATCC 35110 / GB-78)</name>
    <dbReference type="NCBI Taxonomy" id="517418"/>
    <lineage>
        <taxon>Bacteria</taxon>
        <taxon>Pseudomonadati</taxon>
        <taxon>Chlorobiota</taxon>
        <taxon>Chlorobiia</taxon>
        <taxon>Chlorobiales</taxon>
        <taxon>Chloroherpetonaceae</taxon>
        <taxon>Chloroherpeton</taxon>
    </lineage>
</organism>
<dbReference type="SMART" id="SM01005">
    <property type="entry name" value="Ala_racemase_C"/>
    <property type="match status" value="1"/>
</dbReference>
<dbReference type="GO" id="GO:0030632">
    <property type="term" value="P:D-alanine biosynthetic process"/>
    <property type="evidence" value="ECO:0007669"/>
    <property type="project" value="UniProtKB-UniRule"/>
</dbReference>
<dbReference type="AlphaFoldDB" id="B3QTN2"/>
<dbReference type="GO" id="GO:0008784">
    <property type="term" value="F:alanine racemase activity"/>
    <property type="evidence" value="ECO:0007669"/>
    <property type="project" value="UniProtKB-UniRule"/>
</dbReference>
<evidence type="ECO:0000313" key="10">
    <source>
        <dbReference type="Proteomes" id="UP000001208"/>
    </source>
</evidence>
<keyword evidence="4 5" id="KW-0413">Isomerase</keyword>
<dbReference type="eggNOG" id="COG0787">
    <property type="taxonomic scope" value="Bacteria"/>
</dbReference>
<evidence type="ECO:0000256" key="3">
    <source>
        <dbReference type="ARBA" id="ARBA00022898"/>
    </source>
</evidence>
<dbReference type="Pfam" id="PF01168">
    <property type="entry name" value="Ala_racemase_N"/>
    <property type="match status" value="1"/>
</dbReference>
<evidence type="ECO:0000259" key="8">
    <source>
        <dbReference type="SMART" id="SM01005"/>
    </source>
</evidence>
<dbReference type="KEGG" id="cts:Ctha_1773"/>
<evidence type="ECO:0000256" key="2">
    <source>
        <dbReference type="ARBA" id="ARBA00001933"/>
    </source>
</evidence>
<dbReference type="PANTHER" id="PTHR30511">
    <property type="entry name" value="ALANINE RACEMASE"/>
    <property type="match status" value="1"/>
</dbReference>
<keyword evidence="10" id="KW-1185">Reference proteome</keyword>
<keyword evidence="3 5" id="KW-0663">Pyridoxal phosphate</keyword>
<comment type="similarity">
    <text evidence="5">Belongs to the alanine racemase family.</text>
</comment>
<evidence type="ECO:0000256" key="4">
    <source>
        <dbReference type="ARBA" id="ARBA00023235"/>
    </source>
</evidence>
<comment type="cofactor">
    <cofactor evidence="2 5 6">
        <name>pyridoxal 5'-phosphate</name>
        <dbReference type="ChEBI" id="CHEBI:597326"/>
    </cofactor>
</comment>
<dbReference type="InterPro" id="IPR000821">
    <property type="entry name" value="Ala_racemase"/>
</dbReference>
<comment type="catalytic activity">
    <reaction evidence="1 5">
        <text>L-alanine = D-alanine</text>
        <dbReference type="Rhea" id="RHEA:20249"/>
        <dbReference type="ChEBI" id="CHEBI:57416"/>
        <dbReference type="ChEBI" id="CHEBI:57972"/>
        <dbReference type="EC" id="5.1.1.1"/>
    </reaction>
</comment>
<dbReference type="GO" id="GO:0005829">
    <property type="term" value="C:cytosol"/>
    <property type="evidence" value="ECO:0007669"/>
    <property type="project" value="TreeGrafter"/>
</dbReference>
<dbReference type="CDD" id="cd00430">
    <property type="entry name" value="PLPDE_III_AR"/>
    <property type="match status" value="1"/>
</dbReference>
<evidence type="ECO:0000313" key="9">
    <source>
        <dbReference type="EMBL" id="ACF14230.1"/>
    </source>
</evidence>
<evidence type="ECO:0000256" key="5">
    <source>
        <dbReference type="HAMAP-Rule" id="MF_01201"/>
    </source>
</evidence>
<dbReference type="PANTHER" id="PTHR30511:SF0">
    <property type="entry name" value="ALANINE RACEMASE, CATABOLIC-RELATED"/>
    <property type="match status" value="1"/>
</dbReference>
<dbReference type="Proteomes" id="UP000001208">
    <property type="component" value="Chromosome"/>
</dbReference>
<proteinExistence type="inferred from homology"/>
<comment type="function">
    <text evidence="5">Catalyzes the interconversion of L-alanine and D-alanine. May also act on other amino acids.</text>
</comment>